<evidence type="ECO:0000313" key="3">
    <source>
        <dbReference type="EMBL" id="MBB4959317.1"/>
    </source>
</evidence>
<proteinExistence type="predicted"/>
<dbReference type="InterPro" id="IPR011990">
    <property type="entry name" value="TPR-like_helical_dom_sf"/>
</dbReference>
<dbReference type="GO" id="GO:0003700">
    <property type="term" value="F:DNA-binding transcription factor activity"/>
    <property type="evidence" value="ECO:0007669"/>
    <property type="project" value="TreeGrafter"/>
</dbReference>
<dbReference type="Pfam" id="PF01381">
    <property type="entry name" value="HTH_3"/>
    <property type="match status" value="1"/>
</dbReference>
<dbReference type="SUPFAM" id="SSF47413">
    <property type="entry name" value="lambda repressor-like DNA-binding domains"/>
    <property type="match status" value="1"/>
</dbReference>
<dbReference type="RefSeq" id="WP_184535268.1">
    <property type="nucleotide sequence ID" value="NZ_JACHJW010000001.1"/>
</dbReference>
<evidence type="ECO:0000313" key="4">
    <source>
        <dbReference type="Proteomes" id="UP000578819"/>
    </source>
</evidence>
<dbReference type="AlphaFoldDB" id="A0A7W7SQW4"/>
<reference evidence="3 4" key="1">
    <citation type="submission" date="2020-08" db="EMBL/GenBank/DDBJ databases">
        <title>Sequencing the genomes of 1000 actinobacteria strains.</title>
        <authorList>
            <person name="Klenk H.-P."/>
        </authorList>
    </citation>
    <scope>NUCLEOTIDE SEQUENCE [LARGE SCALE GENOMIC DNA]</scope>
    <source>
        <strain evidence="3 4">DSM 45886</strain>
    </source>
</reference>
<accession>A0A7W7SQW4</accession>
<dbReference type="InterPro" id="IPR001387">
    <property type="entry name" value="Cro/C1-type_HTH"/>
</dbReference>
<dbReference type="Proteomes" id="UP000578819">
    <property type="component" value="Unassembled WGS sequence"/>
</dbReference>
<gene>
    <name evidence="3" type="ORF">FHR38_003050</name>
</gene>
<comment type="caution">
    <text evidence="3">The sequence shown here is derived from an EMBL/GenBank/DDBJ whole genome shotgun (WGS) entry which is preliminary data.</text>
</comment>
<protein>
    <submittedName>
        <fullName evidence="3">Transcriptional regulator with XRE-family HTH domain</fullName>
    </submittedName>
</protein>
<evidence type="ECO:0000256" key="1">
    <source>
        <dbReference type="ARBA" id="ARBA00023125"/>
    </source>
</evidence>
<dbReference type="SUPFAM" id="SSF48452">
    <property type="entry name" value="TPR-like"/>
    <property type="match status" value="1"/>
</dbReference>
<dbReference type="EMBL" id="JACHJW010000001">
    <property type="protein sequence ID" value="MBB4959317.1"/>
    <property type="molecule type" value="Genomic_DNA"/>
</dbReference>
<keyword evidence="1" id="KW-0238">DNA-binding</keyword>
<organism evidence="3 4">
    <name type="scientific">Micromonospora polyrhachis</name>
    <dbReference type="NCBI Taxonomy" id="1282883"/>
    <lineage>
        <taxon>Bacteria</taxon>
        <taxon>Bacillati</taxon>
        <taxon>Actinomycetota</taxon>
        <taxon>Actinomycetes</taxon>
        <taxon>Micromonosporales</taxon>
        <taxon>Micromonosporaceae</taxon>
        <taxon>Micromonospora</taxon>
    </lineage>
</organism>
<dbReference type="PROSITE" id="PS50943">
    <property type="entry name" value="HTH_CROC1"/>
    <property type="match status" value="1"/>
</dbReference>
<feature type="domain" description="HTH cro/C1-type" evidence="2">
    <location>
        <begin position="9"/>
        <end position="62"/>
    </location>
</feature>
<dbReference type="PANTHER" id="PTHR46797">
    <property type="entry name" value="HTH-TYPE TRANSCRIPTIONAL REGULATOR"/>
    <property type="match status" value="1"/>
</dbReference>
<dbReference type="SMART" id="SM00530">
    <property type="entry name" value="HTH_XRE"/>
    <property type="match status" value="1"/>
</dbReference>
<sequence length="507" mass="53310">MESEVGQRILALRTARGLTQRALAEPRYTAAYISSVERGRRIPSTDALSHFAERLGIPLVELATGEPATSTIVLDLELAEADALALTLASTLAEPRAGIDPDRAPAEHQQAATEHQQMATEYRRVVAAYQRVAEAATDDPLRAARCQLGLGRLALTLALALALASRTSQNTEPASTADEQVERASGYFDAAWRLLADGDPRLRAEAVAEQAACARLRGAAGYGAYLLSTQRDELHRTGYPDPAALLALHAQLAACQADRGDEEAAIEAAEAALALAGPPDPDTAADLHLTVARTLLAAGRSECAATALDQARRARAQAMLRPELARCHHIRGRARLVDADVAGAAADLLAAHRDYTATGQLDAALDTGVDLAQVHRALGRPAQARALLDAALAATDPTTIDAVNPVPLAGGRTAAPDPTPPHPLRAARAYRVLALLATDDGDQAGAERCLRTAIELYRRIGPRRELAQATVALADLFSAGGDATAAARVLHDGLTGIEQLTDRNGYG</sequence>
<dbReference type="InterPro" id="IPR050807">
    <property type="entry name" value="TransReg_Diox_bact_type"/>
</dbReference>
<dbReference type="PANTHER" id="PTHR46797:SF1">
    <property type="entry name" value="METHYLPHOSPHONATE SYNTHASE"/>
    <property type="match status" value="1"/>
</dbReference>
<dbReference type="InterPro" id="IPR010982">
    <property type="entry name" value="Lambda_DNA-bd_dom_sf"/>
</dbReference>
<dbReference type="GO" id="GO:0005829">
    <property type="term" value="C:cytosol"/>
    <property type="evidence" value="ECO:0007669"/>
    <property type="project" value="TreeGrafter"/>
</dbReference>
<dbReference type="CDD" id="cd00093">
    <property type="entry name" value="HTH_XRE"/>
    <property type="match status" value="1"/>
</dbReference>
<dbReference type="GO" id="GO:0003677">
    <property type="term" value="F:DNA binding"/>
    <property type="evidence" value="ECO:0007669"/>
    <property type="project" value="UniProtKB-KW"/>
</dbReference>
<dbReference type="Gene3D" id="1.10.260.40">
    <property type="entry name" value="lambda repressor-like DNA-binding domains"/>
    <property type="match status" value="1"/>
</dbReference>
<name>A0A7W7SQW4_9ACTN</name>
<evidence type="ECO:0000259" key="2">
    <source>
        <dbReference type="PROSITE" id="PS50943"/>
    </source>
</evidence>
<keyword evidence="4" id="KW-1185">Reference proteome</keyword>
<dbReference type="Gene3D" id="1.25.40.10">
    <property type="entry name" value="Tetratricopeptide repeat domain"/>
    <property type="match status" value="2"/>
</dbReference>